<dbReference type="Proteomes" id="UP001054945">
    <property type="component" value="Unassembled WGS sequence"/>
</dbReference>
<protein>
    <submittedName>
        <fullName evidence="2">Uncharacterized protein</fullName>
    </submittedName>
</protein>
<name>A0AAV4P2C8_CAEEX</name>
<evidence type="ECO:0000313" key="3">
    <source>
        <dbReference type="Proteomes" id="UP001054945"/>
    </source>
</evidence>
<proteinExistence type="predicted"/>
<dbReference type="AlphaFoldDB" id="A0AAV4P2C8"/>
<evidence type="ECO:0000256" key="1">
    <source>
        <dbReference type="SAM" id="MobiDB-lite"/>
    </source>
</evidence>
<feature type="region of interest" description="Disordered" evidence="1">
    <location>
        <begin position="1"/>
        <end position="31"/>
    </location>
</feature>
<keyword evidence="3" id="KW-1185">Reference proteome</keyword>
<organism evidence="2 3">
    <name type="scientific">Caerostris extrusa</name>
    <name type="common">Bark spider</name>
    <name type="synonym">Caerostris bankana</name>
    <dbReference type="NCBI Taxonomy" id="172846"/>
    <lineage>
        <taxon>Eukaryota</taxon>
        <taxon>Metazoa</taxon>
        <taxon>Ecdysozoa</taxon>
        <taxon>Arthropoda</taxon>
        <taxon>Chelicerata</taxon>
        <taxon>Arachnida</taxon>
        <taxon>Araneae</taxon>
        <taxon>Araneomorphae</taxon>
        <taxon>Entelegynae</taxon>
        <taxon>Araneoidea</taxon>
        <taxon>Araneidae</taxon>
        <taxon>Caerostris</taxon>
    </lineage>
</organism>
<feature type="compositionally biased region" description="Polar residues" evidence="1">
    <location>
        <begin position="80"/>
        <end position="95"/>
    </location>
</feature>
<sequence>MRQGESCKHSPRDLPLRSRRSTANKKKPELTADQTLAAPKCHALELLCFCYYCHIMELMLNQLPPFKDGENQTIERKPSDASNPEPSSCQRVPPP</sequence>
<gene>
    <name evidence="2" type="ORF">CEXT_35671</name>
</gene>
<feature type="compositionally biased region" description="Basic and acidic residues" evidence="1">
    <location>
        <begin position="67"/>
        <end position="79"/>
    </location>
</feature>
<reference evidence="2 3" key="1">
    <citation type="submission" date="2021-06" db="EMBL/GenBank/DDBJ databases">
        <title>Caerostris extrusa draft genome.</title>
        <authorList>
            <person name="Kono N."/>
            <person name="Arakawa K."/>
        </authorList>
    </citation>
    <scope>NUCLEOTIDE SEQUENCE [LARGE SCALE GENOMIC DNA]</scope>
</reference>
<comment type="caution">
    <text evidence="2">The sequence shown here is derived from an EMBL/GenBank/DDBJ whole genome shotgun (WGS) entry which is preliminary data.</text>
</comment>
<accession>A0AAV4P2C8</accession>
<feature type="region of interest" description="Disordered" evidence="1">
    <location>
        <begin position="65"/>
        <end position="95"/>
    </location>
</feature>
<evidence type="ECO:0000313" key="2">
    <source>
        <dbReference type="EMBL" id="GIX90140.1"/>
    </source>
</evidence>
<dbReference type="EMBL" id="BPLR01003914">
    <property type="protein sequence ID" value="GIX90140.1"/>
    <property type="molecule type" value="Genomic_DNA"/>
</dbReference>
<feature type="compositionally biased region" description="Basic and acidic residues" evidence="1">
    <location>
        <begin position="1"/>
        <end position="16"/>
    </location>
</feature>